<dbReference type="PRINTS" id="PR00463">
    <property type="entry name" value="EP450I"/>
</dbReference>
<evidence type="ECO:0000313" key="5">
    <source>
        <dbReference type="Proteomes" id="UP000813463"/>
    </source>
</evidence>
<dbReference type="AlphaFoldDB" id="A0A9R0JS76"/>
<dbReference type="GO" id="GO:0020037">
    <property type="term" value="F:heme binding"/>
    <property type="evidence" value="ECO:0007669"/>
    <property type="project" value="InterPro"/>
</dbReference>
<dbReference type="Pfam" id="PF00067">
    <property type="entry name" value="p450"/>
    <property type="match status" value="1"/>
</dbReference>
<evidence type="ECO:0000256" key="3">
    <source>
        <dbReference type="RuleBase" id="RU000461"/>
    </source>
</evidence>
<keyword evidence="2 3" id="KW-0479">Metal-binding</keyword>
<keyword evidence="4" id="KW-0472">Membrane</keyword>
<keyword evidence="4" id="KW-1133">Transmembrane helix</keyword>
<dbReference type="RefSeq" id="XP_021845064.2">
    <property type="nucleotide sequence ID" value="XM_021989372.2"/>
</dbReference>
<organism evidence="5 6">
    <name type="scientific">Spinacia oleracea</name>
    <name type="common">Spinach</name>
    <dbReference type="NCBI Taxonomy" id="3562"/>
    <lineage>
        <taxon>Eukaryota</taxon>
        <taxon>Viridiplantae</taxon>
        <taxon>Streptophyta</taxon>
        <taxon>Embryophyta</taxon>
        <taxon>Tracheophyta</taxon>
        <taxon>Spermatophyta</taxon>
        <taxon>Magnoliopsida</taxon>
        <taxon>eudicotyledons</taxon>
        <taxon>Gunneridae</taxon>
        <taxon>Pentapetalae</taxon>
        <taxon>Caryophyllales</taxon>
        <taxon>Chenopodiaceae</taxon>
        <taxon>Chenopodioideae</taxon>
        <taxon>Anserineae</taxon>
        <taxon>Spinacia</taxon>
    </lineage>
</organism>
<dbReference type="GO" id="GO:0004497">
    <property type="term" value="F:monooxygenase activity"/>
    <property type="evidence" value="ECO:0007669"/>
    <property type="project" value="UniProtKB-KW"/>
</dbReference>
<evidence type="ECO:0000256" key="1">
    <source>
        <dbReference type="ARBA" id="ARBA00010617"/>
    </source>
</evidence>
<dbReference type="GO" id="GO:0016705">
    <property type="term" value="F:oxidoreductase activity, acting on paired donors, with incorporation or reduction of molecular oxygen"/>
    <property type="evidence" value="ECO:0007669"/>
    <property type="project" value="InterPro"/>
</dbReference>
<accession>A0A9R0JS76</accession>
<evidence type="ECO:0000256" key="4">
    <source>
        <dbReference type="SAM" id="Phobius"/>
    </source>
</evidence>
<dbReference type="PANTHER" id="PTHR47950:SF48">
    <property type="entry name" value="CYTOCHROME P450 FAMILY PROTEIN, EXPRESSED"/>
    <property type="match status" value="1"/>
</dbReference>
<dbReference type="GeneID" id="110784934"/>
<proteinExistence type="inferred from homology"/>
<keyword evidence="4" id="KW-0812">Transmembrane</keyword>
<dbReference type="PRINTS" id="PR00385">
    <property type="entry name" value="P450"/>
</dbReference>
<dbReference type="GO" id="GO:0005506">
    <property type="term" value="F:iron ion binding"/>
    <property type="evidence" value="ECO:0007669"/>
    <property type="project" value="InterPro"/>
</dbReference>
<comment type="similarity">
    <text evidence="1 3">Belongs to the cytochrome P450 family.</text>
</comment>
<evidence type="ECO:0000256" key="2">
    <source>
        <dbReference type="PIRSR" id="PIRSR602401-1"/>
    </source>
</evidence>
<keyword evidence="2 3" id="KW-0408">Iron</keyword>
<dbReference type="PANTHER" id="PTHR47950">
    <property type="entry name" value="CYTOCHROME P450, FAMILY 76, SUBFAMILY C, POLYPEPTIDE 5-RELATED"/>
    <property type="match status" value="1"/>
</dbReference>
<dbReference type="GO" id="GO:0016491">
    <property type="term" value="F:oxidoreductase activity"/>
    <property type="evidence" value="ECO:0000318"/>
    <property type="project" value="GO_Central"/>
</dbReference>
<dbReference type="Proteomes" id="UP000813463">
    <property type="component" value="Chromosome 6"/>
</dbReference>
<keyword evidence="3" id="KW-0560">Oxidoreductase</keyword>
<protein>
    <submittedName>
        <fullName evidence="6">Geraniol 8-hydroxylase</fullName>
    </submittedName>
</protein>
<gene>
    <name evidence="6" type="primary">LOC110784934</name>
</gene>
<dbReference type="InterPro" id="IPR036396">
    <property type="entry name" value="Cyt_P450_sf"/>
</dbReference>
<dbReference type="Gene3D" id="1.10.630.10">
    <property type="entry name" value="Cytochrome P450"/>
    <property type="match status" value="1"/>
</dbReference>
<dbReference type="InterPro" id="IPR001128">
    <property type="entry name" value="Cyt_P450"/>
</dbReference>
<keyword evidence="5" id="KW-1185">Reference proteome</keyword>
<evidence type="ECO:0000313" key="6">
    <source>
        <dbReference type="RefSeq" id="XP_021845064.2"/>
    </source>
</evidence>
<feature type="binding site" description="axial binding residue" evidence="2">
    <location>
        <position position="445"/>
    </location>
    <ligand>
        <name>heme</name>
        <dbReference type="ChEBI" id="CHEBI:30413"/>
    </ligand>
    <ligandPart>
        <name>Fe</name>
        <dbReference type="ChEBI" id="CHEBI:18248"/>
    </ligandPart>
</feature>
<reference evidence="5" key="1">
    <citation type="journal article" date="2021" name="Nat. Commun.">
        <title>Genomic analyses provide insights into spinach domestication and the genetic basis of agronomic traits.</title>
        <authorList>
            <person name="Cai X."/>
            <person name="Sun X."/>
            <person name="Xu C."/>
            <person name="Sun H."/>
            <person name="Wang X."/>
            <person name="Ge C."/>
            <person name="Zhang Z."/>
            <person name="Wang Q."/>
            <person name="Fei Z."/>
            <person name="Jiao C."/>
            <person name="Wang Q."/>
        </authorList>
    </citation>
    <scope>NUCLEOTIDE SEQUENCE [LARGE SCALE GENOMIC DNA]</scope>
    <source>
        <strain evidence="5">cv. Varoflay</strain>
    </source>
</reference>
<dbReference type="PROSITE" id="PS00086">
    <property type="entry name" value="CYTOCHROME_P450"/>
    <property type="match status" value="1"/>
</dbReference>
<keyword evidence="3" id="KW-0503">Monooxygenase</keyword>
<dbReference type="KEGG" id="soe:110784934"/>
<comment type="cofactor">
    <cofactor evidence="2">
        <name>heme</name>
        <dbReference type="ChEBI" id="CHEBI:30413"/>
    </cofactor>
</comment>
<dbReference type="SUPFAM" id="SSF48264">
    <property type="entry name" value="Cytochrome P450"/>
    <property type="match status" value="1"/>
</dbReference>
<feature type="transmembrane region" description="Helical" evidence="4">
    <location>
        <begin position="6"/>
        <end position="23"/>
    </location>
</feature>
<dbReference type="InterPro" id="IPR002401">
    <property type="entry name" value="Cyt_P450_E_grp-I"/>
</dbReference>
<reference evidence="6" key="2">
    <citation type="submission" date="2025-08" db="UniProtKB">
        <authorList>
            <consortium name="RefSeq"/>
        </authorList>
    </citation>
    <scope>IDENTIFICATION</scope>
    <source>
        <tissue evidence="6">Leaf</tissue>
    </source>
</reference>
<name>A0A9R0JS76_SPIOL</name>
<sequence length="506" mass="57958">MDLLSYIMWILPTFVAIFLLISLPKPKSYAKNLPPGLFPLPIFGNLFKLFPHITKPHKYFAELAKTHGPIMSLQLGSTTAIVVSNSMLAKQVLLKNHDVFSSLYDLDAVRAHDHEKFSIGPLSASSPMWKVLRKIYNTKLLSDKMLETMQEHRYRKLEELLYYMKKCSQTNTIVDVGQAVYDASFDMISSTIFSMDSGSDVRIREIKDLMDCIIKEIGRPNIVDCYPLLKMIDPQRIRHRLTAYCVKLFKLFDEIVGMRLKSRKDQVHSLGLYNDLLDVILDVMEEQSDEINRDHLHHLPLDLIGAGMDTTSKTMEWAMAELLRNPVFLRKLQEELDSVIEKGNIILESQISELPYLQAIVKETLRLHPSAPLLLPRKVEKDVEIDGFQLPKGAMLIVNAWAIGRDPNNWDDQDSFIPDRFMGSELDVKSQFTQLFTFGAGKKICPGMPLAIRMISLVLGNLVCLFDWKVEELGMEKVLDMDDHYGITIKKTTSLRVLPIHRSHRQ</sequence>
<keyword evidence="2 3" id="KW-0349">Heme</keyword>
<dbReference type="InterPro" id="IPR017972">
    <property type="entry name" value="Cyt_P450_CS"/>
</dbReference>